<feature type="domain" description="LD-carboxypeptidase N-terminal" evidence="7">
    <location>
        <begin position="14"/>
        <end position="129"/>
    </location>
</feature>
<dbReference type="InterPro" id="IPR029062">
    <property type="entry name" value="Class_I_gatase-like"/>
</dbReference>
<reference evidence="10" key="1">
    <citation type="submission" date="2018-05" db="EMBL/GenBank/DDBJ databases">
        <title>Pedobacter paludis sp. nov., isolated from wetland soil.</title>
        <authorList>
            <person name="Zhang Y."/>
        </authorList>
    </citation>
    <scope>NUCLEOTIDE SEQUENCE [LARGE SCALE GENOMIC DNA]</scope>
    <source>
        <strain evidence="10">R-8</strain>
    </source>
</reference>
<feature type="active site" description="Charge relay system" evidence="6">
    <location>
        <position position="202"/>
    </location>
</feature>
<name>A0A317F4Y4_9SPHI</name>
<dbReference type="InterPro" id="IPR027478">
    <property type="entry name" value="LdcA_N"/>
</dbReference>
<dbReference type="SUPFAM" id="SSF141986">
    <property type="entry name" value="LD-carboxypeptidase A C-terminal domain-like"/>
    <property type="match status" value="1"/>
</dbReference>
<accession>A0A317F4Y4</accession>
<gene>
    <name evidence="9" type="ORF">DF947_05585</name>
</gene>
<evidence type="ECO:0000256" key="4">
    <source>
        <dbReference type="ARBA" id="ARBA00022801"/>
    </source>
</evidence>
<dbReference type="Pfam" id="PF17676">
    <property type="entry name" value="Peptidase_S66C"/>
    <property type="match status" value="1"/>
</dbReference>
<dbReference type="PANTHER" id="PTHR30237:SF2">
    <property type="entry name" value="MUREIN TETRAPEPTIDE CARBOXYPEPTIDASE"/>
    <property type="match status" value="1"/>
</dbReference>
<dbReference type="AlphaFoldDB" id="A0A317F4Y4"/>
<dbReference type="PIRSF" id="PIRSF028757">
    <property type="entry name" value="LD-carboxypeptidase"/>
    <property type="match status" value="1"/>
</dbReference>
<dbReference type="SUPFAM" id="SSF52317">
    <property type="entry name" value="Class I glutamine amidotransferase-like"/>
    <property type="match status" value="1"/>
</dbReference>
<dbReference type="InterPro" id="IPR027461">
    <property type="entry name" value="Carboxypeptidase_A_C_sf"/>
</dbReference>
<evidence type="ECO:0000313" key="10">
    <source>
        <dbReference type="Proteomes" id="UP000245391"/>
    </source>
</evidence>
<evidence type="ECO:0000259" key="7">
    <source>
        <dbReference type="Pfam" id="PF02016"/>
    </source>
</evidence>
<feature type="active site" description="Nucleophile" evidence="6">
    <location>
        <position position="109"/>
    </location>
</feature>
<comment type="similarity">
    <text evidence="1">Belongs to the peptidase S66 family.</text>
</comment>
<dbReference type="OrthoDB" id="9807329at2"/>
<organism evidence="9 10">
    <name type="scientific">Pedobacter paludis</name>
    <dbReference type="NCBI Taxonomy" id="2203212"/>
    <lineage>
        <taxon>Bacteria</taxon>
        <taxon>Pseudomonadati</taxon>
        <taxon>Bacteroidota</taxon>
        <taxon>Sphingobacteriia</taxon>
        <taxon>Sphingobacteriales</taxon>
        <taxon>Sphingobacteriaceae</taxon>
        <taxon>Pedobacter</taxon>
    </lineage>
</organism>
<evidence type="ECO:0000256" key="1">
    <source>
        <dbReference type="ARBA" id="ARBA00010233"/>
    </source>
</evidence>
<keyword evidence="4" id="KW-0378">Hydrolase</keyword>
<dbReference type="InterPro" id="IPR040449">
    <property type="entry name" value="Peptidase_S66_N"/>
</dbReference>
<evidence type="ECO:0000313" key="9">
    <source>
        <dbReference type="EMBL" id="PWS32548.1"/>
    </source>
</evidence>
<evidence type="ECO:0000259" key="8">
    <source>
        <dbReference type="Pfam" id="PF17676"/>
    </source>
</evidence>
<dbReference type="EMBL" id="QGNY01000002">
    <property type="protein sequence ID" value="PWS32548.1"/>
    <property type="molecule type" value="Genomic_DNA"/>
</dbReference>
<evidence type="ECO:0000256" key="3">
    <source>
        <dbReference type="ARBA" id="ARBA00022670"/>
    </source>
</evidence>
<feature type="domain" description="LD-carboxypeptidase C-terminal" evidence="8">
    <location>
        <begin position="171"/>
        <end position="287"/>
    </location>
</feature>
<keyword evidence="10" id="KW-1185">Reference proteome</keyword>
<comment type="caution">
    <text evidence="9">The sequence shown here is derived from an EMBL/GenBank/DDBJ whole genome shotgun (WGS) entry which is preliminary data.</text>
</comment>
<dbReference type="Proteomes" id="UP000245391">
    <property type="component" value="Unassembled WGS sequence"/>
</dbReference>
<proteinExistence type="inferred from homology"/>
<keyword evidence="2 9" id="KW-0121">Carboxypeptidase</keyword>
<dbReference type="CDD" id="cd07025">
    <property type="entry name" value="Peptidase_S66"/>
    <property type="match status" value="1"/>
</dbReference>
<dbReference type="PANTHER" id="PTHR30237">
    <property type="entry name" value="MURAMOYLTETRAPEPTIDE CARBOXYPEPTIDASE"/>
    <property type="match status" value="1"/>
</dbReference>
<evidence type="ECO:0000256" key="5">
    <source>
        <dbReference type="ARBA" id="ARBA00022825"/>
    </source>
</evidence>
<dbReference type="GO" id="GO:0008236">
    <property type="term" value="F:serine-type peptidase activity"/>
    <property type="evidence" value="ECO:0007669"/>
    <property type="project" value="UniProtKB-KW"/>
</dbReference>
<dbReference type="GO" id="GO:0004180">
    <property type="term" value="F:carboxypeptidase activity"/>
    <property type="evidence" value="ECO:0007669"/>
    <property type="project" value="UniProtKB-KW"/>
</dbReference>
<evidence type="ECO:0000256" key="6">
    <source>
        <dbReference type="PIRSR" id="PIRSR028757-1"/>
    </source>
</evidence>
<dbReference type="InterPro" id="IPR040921">
    <property type="entry name" value="Peptidase_S66C"/>
</dbReference>
<dbReference type="InterPro" id="IPR003507">
    <property type="entry name" value="S66_fam"/>
</dbReference>
<keyword evidence="3" id="KW-0645">Protease</keyword>
<dbReference type="Pfam" id="PF02016">
    <property type="entry name" value="Peptidase_S66"/>
    <property type="match status" value="1"/>
</dbReference>
<keyword evidence="5" id="KW-0720">Serine protease</keyword>
<dbReference type="RefSeq" id="WP_109928721.1">
    <property type="nucleotide sequence ID" value="NZ_QGNY01000002.1"/>
</dbReference>
<feature type="active site" description="Charge relay system" evidence="6">
    <location>
        <position position="272"/>
    </location>
</feature>
<evidence type="ECO:0000256" key="2">
    <source>
        <dbReference type="ARBA" id="ARBA00022645"/>
    </source>
</evidence>
<dbReference type="Gene3D" id="3.50.30.60">
    <property type="entry name" value="LD-carboxypeptidase A C-terminal domain-like"/>
    <property type="match status" value="1"/>
</dbReference>
<protein>
    <submittedName>
        <fullName evidence="9">LD-carboxypeptidase</fullName>
    </submittedName>
</protein>
<dbReference type="Gene3D" id="3.40.50.10740">
    <property type="entry name" value="Class I glutamine amidotransferase-like"/>
    <property type="match status" value="1"/>
</dbReference>
<dbReference type="GO" id="GO:0006508">
    <property type="term" value="P:proteolysis"/>
    <property type="evidence" value="ECO:0007669"/>
    <property type="project" value="UniProtKB-KW"/>
</dbReference>
<sequence length="299" mass="33483">MIKQPPYLKIGDKIALVCPAKKLPKSIDYALTVLKSWGLEVIIGDSVYASHHQFAGTDTLRTKDIQRFLDDPTIKAIISGRGGYGTIRIIDELDFTKFEQNPKWFVGFSDITVLLSHIIATTGIQCLHAQMPYTFEDATPASLLSLKKTLFGEKEAYSYKSVFKNKTGICEGVLIGGNLTLLCMLQGSVSEMDFENKILFLEDVGEHEYSIDRMLRMLKRAGKLSKLKGLIIGAFNEIAEEKISFGQTADEVIWEIVKEYEFPICFNFPTGHIDNNLSMTLGATVELAVDTNTVNFRYL</sequence>